<evidence type="ECO:0000313" key="2">
    <source>
        <dbReference type="Proteomes" id="UP000239209"/>
    </source>
</evidence>
<evidence type="ECO:0000313" key="1">
    <source>
        <dbReference type="EMBL" id="PRY32161.1"/>
    </source>
</evidence>
<protein>
    <submittedName>
        <fullName evidence="1">Uncharacterized protein</fullName>
    </submittedName>
</protein>
<keyword evidence="2" id="KW-1185">Reference proteome</keyword>
<organism evidence="1 2">
    <name type="scientific">Pseudosporangium ferrugineum</name>
    <dbReference type="NCBI Taxonomy" id="439699"/>
    <lineage>
        <taxon>Bacteria</taxon>
        <taxon>Bacillati</taxon>
        <taxon>Actinomycetota</taxon>
        <taxon>Actinomycetes</taxon>
        <taxon>Micromonosporales</taxon>
        <taxon>Micromonosporaceae</taxon>
        <taxon>Pseudosporangium</taxon>
    </lineage>
</organism>
<dbReference type="EMBL" id="PVZG01000002">
    <property type="protein sequence ID" value="PRY32161.1"/>
    <property type="molecule type" value="Genomic_DNA"/>
</dbReference>
<gene>
    <name evidence="1" type="ORF">CLV70_102372</name>
</gene>
<reference evidence="1 2" key="1">
    <citation type="submission" date="2018-03" db="EMBL/GenBank/DDBJ databases">
        <title>Genomic Encyclopedia of Archaeal and Bacterial Type Strains, Phase II (KMG-II): from individual species to whole genera.</title>
        <authorList>
            <person name="Goeker M."/>
        </authorList>
    </citation>
    <scope>NUCLEOTIDE SEQUENCE [LARGE SCALE GENOMIC DNA]</scope>
    <source>
        <strain evidence="1 2">DSM 45348</strain>
    </source>
</reference>
<proteinExistence type="predicted"/>
<dbReference type="RefSeq" id="WP_245908049.1">
    <property type="nucleotide sequence ID" value="NZ_PVZG01000002.1"/>
</dbReference>
<sequence length="79" mass="8490">MAGLGIKVAWTDDELDRARGLAGRPVAWYGSRDEAAARHLRLSGLAGLAEEGGRWRPAMAALDRTRLGFQVALRRGTGS</sequence>
<dbReference type="AlphaFoldDB" id="A0A2T0SFH8"/>
<accession>A0A2T0SFH8</accession>
<dbReference type="Proteomes" id="UP000239209">
    <property type="component" value="Unassembled WGS sequence"/>
</dbReference>
<name>A0A2T0SFH8_9ACTN</name>
<comment type="caution">
    <text evidence="1">The sequence shown here is derived from an EMBL/GenBank/DDBJ whole genome shotgun (WGS) entry which is preliminary data.</text>
</comment>